<gene>
    <name evidence="1" type="ORF">NDU88_001768</name>
</gene>
<comment type="caution">
    <text evidence="1">The sequence shown here is derived from an EMBL/GenBank/DDBJ whole genome shotgun (WGS) entry which is preliminary data.</text>
</comment>
<accession>A0AAV7U7D0</accession>
<keyword evidence="2" id="KW-1185">Reference proteome</keyword>
<organism evidence="1 2">
    <name type="scientific">Pleurodeles waltl</name>
    <name type="common">Iberian ribbed newt</name>
    <dbReference type="NCBI Taxonomy" id="8319"/>
    <lineage>
        <taxon>Eukaryota</taxon>
        <taxon>Metazoa</taxon>
        <taxon>Chordata</taxon>
        <taxon>Craniata</taxon>
        <taxon>Vertebrata</taxon>
        <taxon>Euteleostomi</taxon>
        <taxon>Amphibia</taxon>
        <taxon>Batrachia</taxon>
        <taxon>Caudata</taxon>
        <taxon>Salamandroidea</taxon>
        <taxon>Salamandridae</taxon>
        <taxon>Pleurodelinae</taxon>
        <taxon>Pleurodeles</taxon>
    </lineage>
</organism>
<evidence type="ECO:0000313" key="2">
    <source>
        <dbReference type="Proteomes" id="UP001066276"/>
    </source>
</evidence>
<proteinExistence type="predicted"/>
<dbReference type="EMBL" id="JANPWB010000005">
    <property type="protein sequence ID" value="KAJ1184972.1"/>
    <property type="molecule type" value="Genomic_DNA"/>
</dbReference>
<name>A0AAV7U7D0_PLEWA</name>
<dbReference type="AlphaFoldDB" id="A0AAV7U7D0"/>
<dbReference type="Proteomes" id="UP001066276">
    <property type="component" value="Chromosome 3_1"/>
</dbReference>
<sequence>MTERAAVPGADSRAHNAPVILSEPPCRRSRLCSPATAAPHCSCKEPSWRTRISEAPRQSLNNPSFIRHRAGDRLQHTSGWTSRIRGGLTALIRRLEEVLEEVLVLPGPARTGQRAGGCGLAHKAYAQWFDPDGVL</sequence>
<evidence type="ECO:0000313" key="1">
    <source>
        <dbReference type="EMBL" id="KAJ1184972.1"/>
    </source>
</evidence>
<protein>
    <submittedName>
        <fullName evidence="1">Uncharacterized protein</fullName>
    </submittedName>
</protein>
<reference evidence="1" key="1">
    <citation type="journal article" date="2022" name="bioRxiv">
        <title>Sequencing and chromosome-scale assembly of the giantPleurodeles waltlgenome.</title>
        <authorList>
            <person name="Brown T."/>
            <person name="Elewa A."/>
            <person name="Iarovenko S."/>
            <person name="Subramanian E."/>
            <person name="Araus A.J."/>
            <person name="Petzold A."/>
            <person name="Susuki M."/>
            <person name="Suzuki K.-i.T."/>
            <person name="Hayashi T."/>
            <person name="Toyoda A."/>
            <person name="Oliveira C."/>
            <person name="Osipova E."/>
            <person name="Leigh N.D."/>
            <person name="Simon A."/>
            <person name="Yun M.H."/>
        </authorList>
    </citation>
    <scope>NUCLEOTIDE SEQUENCE</scope>
    <source>
        <strain evidence="1">20211129_DDA</strain>
        <tissue evidence="1">Liver</tissue>
    </source>
</reference>